<dbReference type="InterPro" id="IPR001544">
    <property type="entry name" value="Aminotrans_IV"/>
</dbReference>
<evidence type="ECO:0000313" key="18">
    <source>
        <dbReference type="EMBL" id="MFD0916373.1"/>
    </source>
</evidence>
<evidence type="ECO:0000256" key="1">
    <source>
        <dbReference type="ARBA" id="ARBA00001933"/>
    </source>
</evidence>
<evidence type="ECO:0000256" key="6">
    <source>
        <dbReference type="ARBA" id="ARBA00009320"/>
    </source>
</evidence>
<dbReference type="Proteomes" id="UP001597101">
    <property type="component" value="Unassembled WGS sequence"/>
</dbReference>
<dbReference type="PANTHER" id="PTHR42743:SF11">
    <property type="entry name" value="AMINODEOXYCHORISMATE LYASE"/>
    <property type="match status" value="1"/>
</dbReference>
<reference evidence="19" key="1">
    <citation type="journal article" date="2019" name="Int. J. Syst. Evol. Microbiol.">
        <title>The Global Catalogue of Microorganisms (GCM) 10K type strain sequencing project: providing services to taxonomists for standard genome sequencing and annotation.</title>
        <authorList>
            <consortium name="The Broad Institute Genomics Platform"/>
            <consortium name="The Broad Institute Genome Sequencing Center for Infectious Disease"/>
            <person name="Wu L."/>
            <person name="Ma J."/>
        </authorList>
    </citation>
    <scope>NUCLEOTIDE SEQUENCE [LARGE SCALE GENOMIC DNA]</scope>
    <source>
        <strain evidence="19">CCUG 60023</strain>
    </source>
</reference>
<sequence>MAGVSFDKLDGVIWYNGEFVKWEDAQVHVLTHGLHYASSVFEGERAYGGEIFELTKHSQRLHDSAKMMGFEIPYSVQELDDACRETLKRQGLTNAYVRPIAWRGSEMMGVSAQHNSINTAIAVWDWPSYFDPEQKMKGIRLDIAEWKRPDPATIPCKAKAAGLYMICTLSKHAAEAKGYADALMFDYRGQIAEATGANVFFTQGNEIHTPTPDCFLDGITRQTVIGLAKKRQFKVIERAIMPDEMATFEECFITGSAAEVTPVSEIGPYNFQPGAICKQMVEDYTAAVTPK</sequence>
<comment type="function">
    <text evidence="2 17">Acts on leucine, isoleucine and valine.</text>
</comment>
<gene>
    <name evidence="17" type="primary">ilvE</name>
    <name evidence="18" type="ORF">ACFQ14_08145</name>
</gene>
<comment type="catalytic activity">
    <reaction evidence="13 17">
        <text>L-isoleucine + 2-oxoglutarate = (S)-3-methyl-2-oxopentanoate + L-glutamate</text>
        <dbReference type="Rhea" id="RHEA:24801"/>
        <dbReference type="ChEBI" id="CHEBI:16810"/>
        <dbReference type="ChEBI" id="CHEBI:29985"/>
        <dbReference type="ChEBI" id="CHEBI:35146"/>
        <dbReference type="ChEBI" id="CHEBI:58045"/>
        <dbReference type="EC" id="2.6.1.42"/>
    </reaction>
</comment>
<keyword evidence="10 16" id="KW-0663">Pyridoxal phosphate</keyword>
<evidence type="ECO:0000256" key="15">
    <source>
        <dbReference type="RuleBase" id="RU004106"/>
    </source>
</evidence>
<keyword evidence="11 17" id="KW-0100">Branched-chain amino acid biosynthesis</keyword>
<dbReference type="InterPro" id="IPR043132">
    <property type="entry name" value="BCAT-like_C"/>
</dbReference>
<evidence type="ECO:0000256" key="11">
    <source>
        <dbReference type="ARBA" id="ARBA00023304"/>
    </source>
</evidence>
<evidence type="ECO:0000256" key="8">
    <source>
        <dbReference type="ARBA" id="ARBA00022605"/>
    </source>
</evidence>
<comment type="catalytic activity">
    <reaction evidence="12 17">
        <text>L-valine + 2-oxoglutarate = 3-methyl-2-oxobutanoate + L-glutamate</text>
        <dbReference type="Rhea" id="RHEA:24813"/>
        <dbReference type="ChEBI" id="CHEBI:11851"/>
        <dbReference type="ChEBI" id="CHEBI:16810"/>
        <dbReference type="ChEBI" id="CHEBI:29985"/>
        <dbReference type="ChEBI" id="CHEBI:57762"/>
        <dbReference type="EC" id="2.6.1.42"/>
    </reaction>
</comment>
<comment type="pathway">
    <text evidence="3 17">Amino-acid biosynthesis; L-isoleucine biosynthesis; L-isoleucine from 2-oxobutanoate: step 4/4.</text>
</comment>
<dbReference type="NCBIfam" id="NF005146">
    <property type="entry name" value="PRK06606.1"/>
    <property type="match status" value="1"/>
</dbReference>
<dbReference type="Pfam" id="PF01063">
    <property type="entry name" value="Aminotran_4"/>
    <property type="match status" value="1"/>
</dbReference>
<evidence type="ECO:0000256" key="5">
    <source>
        <dbReference type="ARBA" id="ARBA00005072"/>
    </source>
</evidence>
<evidence type="ECO:0000256" key="4">
    <source>
        <dbReference type="ARBA" id="ARBA00004931"/>
    </source>
</evidence>
<comment type="cofactor">
    <cofactor evidence="1 16">
        <name>pyridoxal 5'-phosphate</name>
        <dbReference type="ChEBI" id="CHEBI:597326"/>
    </cofactor>
</comment>
<dbReference type="EMBL" id="JBHTJV010000005">
    <property type="protein sequence ID" value="MFD0916373.1"/>
    <property type="molecule type" value="Genomic_DNA"/>
</dbReference>
<evidence type="ECO:0000256" key="10">
    <source>
        <dbReference type="ARBA" id="ARBA00022898"/>
    </source>
</evidence>
<dbReference type="EC" id="2.6.1.42" evidence="17"/>
<dbReference type="PANTHER" id="PTHR42743">
    <property type="entry name" value="AMINO-ACID AMINOTRANSFERASE"/>
    <property type="match status" value="1"/>
</dbReference>
<evidence type="ECO:0000256" key="12">
    <source>
        <dbReference type="ARBA" id="ARBA00048212"/>
    </source>
</evidence>
<evidence type="ECO:0000256" key="7">
    <source>
        <dbReference type="ARBA" id="ARBA00022576"/>
    </source>
</evidence>
<comment type="similarity">
    <text evidence="6 15">Belongs to the class-IV pyridoxal-phosphate-dependent aminotransferase family.</text>
</comment>
<comment type="pathway">
    <text evidence="5 17">Amino-acid biosynthesis; L-leucine biosynthesis; L-leucine from 3-methyl-2-oxobutanoate: step 4/4.</text>
</comment>
<dbReference type="NCBIfam" id="NF005726">
    <property type="entry name" value="PRK07544.1"/>
    <property type="match status" value="1"/>
</dbReference>
<accession>A0ABW3FF81</accession>
<comment type="catalytic activity">
    <reaction evidence="14 17">
        <text>L-leucine + 2-oxoglutarate = 4-methyl-2-oxopentanoate + L-glutamate</text>
        <dbReference type="Rhea" id="RHEA:18321"/>
        <dbReference type="ChEBI" id="CHEBI:16810"/>
        <dbReference type="ChEBI" id="CHEBI:17865"/>
        <dbReference type="ChEBI" id="CHEBI:29985"/>
        <dbReference type="ChEBI" id="CHEBI:57427"/>
        <dbReference type="EC" id="2.6.1.42"/>
    </reaction>
</comment>
<dbReference type="InterPro" id="IPR050571">
    <property type="entry name" value="Class-IV_PLP-Dep_Aminotrnsfr"/>
</dbReference>
<keyword evidence="19" id="KW-1185">Reference proteome</keyword>
<keyword evidence="7 17" id="KW-0032">Aminotransferase</keyword>
<evidence type="ECO:0000256" key="13">
    <source>
        <dbReference type="ARBA" id="ARBA00048798"/>
    </source>
</evidence>
<dbReference type="GO" id="GO:0004084">
    <property type="term" value="F:branched-chain-amino-acid transaminase activity"/>
    <property type="evidence" value="ECO:0007669"/>
    <property type="project" value="UniProtKB-EC"/>
</dbReference>
<evidence type="ECO:0000256" key="3">
    <source>
        <dbReference type="ARBA" id="ARBA00004824"/>
    </source>
</evidence>
<protein>
    <recommendedName>
        <fullName evidence="17">Branched-chain-amino-acid aminotransferase</fullName>
        <shortName evidence="17">BCAT</shortName>
        <ecNumber evidence="17">2.6.1.42</ecNumber>
    </recommendedName>
</protein>
<organism evidence="18 19">
    <name type="scientific">Pseudahrensia aquimaris</name>
    <dbReference type="NCBI Taxonomy" id="744461"/>
    <lineage>
        <taxon>Bacteria</taxon>
        <taxon>Pseudomonadati</taxon>
        <taxon>Pseudomonadota</taxon>
        <taxon>Alphaproteobacteria</taxon>
        <taxon>Hyphomicrobiales</taxon>
        <taxon>Ahrensiaceae</taxon>
        <taxon>Pseudahrensia</taxon>
    </lineage>
</organism>
<evidence type="ECO:0000256" key="16">
    <source>
        <dbReference type="RuleBase" id="RU004516"/>
    </source>
</evidence>
<dbReference type="SUPFAM" id="SSF56752">
    <property type="entry name" value="D-aminoacid aminotransferase-like PLP-dependent enzymes"/>
    <property type="match status" value="1"/>
</dbReference>
<dbReference type="RefSeq" id="WP_377212229.1">
    <property type="nucleotide sequence ID" value="NZ_JBHTJV010000005.1"/>
</dbReference>
<dbReference type="Gene3D" id="3.30.470.10">
    <property type="match status" value="1"/>
</dbReference>
<comment type="pathway">
    <text evidence="4 17">Amino-acid biosynthesis; L-valine biosynthesis; L-valine from pyruvate: step 4/4.</text>
</comment>
<dbReference type="InterPro" id="IPR036038">
    <property type="entry name" value="Aminotransferase-like"/>
</dbReference>
<dbReference type="InterPro" id="IPR018300">
    <property type="entry name" value="Aminotrans_IV_CS"/>
</dbReference>
<evidence type="ECO:0000313" key="19">
    <source>
        <dbReference type="Proteomes" id="UP001597101"/>
    </source>
</evidence>
<evidence type="ECO:0000256" key="9">
    <source>
        <dbReference type="ARBA" id="ARBA00022679"/>
    </source>
</evidence>
<keyword evidence="9 17" id="KW-0808">Transferase</keyword>
<dbReference type="InterPro" id="IPR005785">
    <property type="entry name" value="B_amino_transI"/>
</dbReference>
<keyword evidence="8 17" id="KW-0028">Amino-acid biosynthesis</keyword>
<proteinExistence type="inferred from homology"/>
<name>A0ABW3FF81_9HYPH</name>
<evidence type="ECO:0000256" key="2">
    <source>
        <dbReference type="ARBA" id="ARBA00003109"/>
    </source>
</evidence>
<evidence type="ECO:0000256" key="17">
    <source>
        <dbReference type="RuleBase" id="RU364094"/>
    </source>
</evidence>
<dbReference type="Gene3D" id="3.20.10.10">
    <property type="entry name" value="D-amino Acid Aminotransferase, subunit A, domain 2"/>
    <property type="match status" value="1"/>
</dbReference>
<comment type="caution">
    <text evidence="18">The sequence shown here is derived from an EMBL/GenBank/DDBJ whole genome shotgun (WGS) entry which is preliminary data.</text>
</comment>
<dbReference type="NCBIfam" id="TIGR01122">
    <property type="entry name" value="ilvE_I"/>
    <property type="match status" value="1"/>
</dbReference>
<dbReference type="InterPro" id="IPR043131">
    <property type="entry name" value="BCAT-like_N"/>
</dbReference>
<dbReference type="PROSITE" id="PS00770">
    <property type="entry name" value="AA_TRANSFER_CLASS_4"/>
    <property type="match status" value="1"/>
</dbReference>
<evidence type="ECO:0000256" key="14">
    <source>
        <dbReference type="ARBA" id="ARBA00049229"/>
    </source>
</evidence>